<dbReference type="PANTHER" id="PTHR12232">
    <property type="entry name" value="SH3 DOMAIN-BINDING GLUTAMIC ACID-RICH-LIKE PROTEIN"/>
    <property type="match status" value="1"/>
</dbReference>
<accession>A0A158Q6A9</accession>
<reference evidence="3" key="1">
    <citation type="submission" date="2016-04" db="UniProtKB">
        <authorList>
            <consortium name="WormBaseParasite"/>
        </authorList>
    </citation>
    <scope>IDENTIFICATION</scope>
</reference>
<dbReference type="WBParaSite" id="DME_0000958501-mRNA-1">
    <property type="protein sequence ID" value="DME_0000958501-mRNA-1"/>
    <property type="gene ID" value="DME_0000958501"/>
</dbReference>
<dbReference type="GO" id="GO:0005737">
    <property type="term" value="C:cytoplasm"/>
    <property type="evidence" value="ECO:0007669"/>
    <property type="project" value="TreeGrafter"/>
</dbReference>
<dbReference type="InterPro" id="IPR006993">
    <property type="entry name" value="Glut_rich_SH3-bd"/>
</dbReference>
<organism evidence="2 3">
    <name type="scientific">Dracunculus medinensis</name>
    <name type="common">Guinea worm</name>
    <dbReference type="NCBI Taxonomy" id="318479"/>
    <lineage>
        <taxon>Eukaryota</taxon>
        <taxon>Metazoa</taxon>
        <taxon>Ecdysozoa</taxon>
        <taxon>Nematoda</taxon>
        <taxon>Chromadorea</taxon>
        <taxon>Rhabditida</taxon>
        <taxon>Spirurina</taxon>
        <taxon>Dracunculoidea</taxon>
        <taxon>Dracunculidae</taxon>
        <taxon>Dracunculus</taxon>
    </lineage>
</organism>
<protein>
    <submittedName>
        <fullName evidence="3">Glutaredoxin domain-containing protein</fullName>
    </submittedName>
</protein>
<dbReference type="Proteomes" id="UP000038040">
    <property type="component" value="Unplaced"/>
</dbReference>
<dbReference type="PANTHER" id="PTHR12232:SF15">
    <property type="entry name" value="SH3 DOMAIN-BINDING GLUTAMIC ACID-RICH PROTEIN HOMOLOG"/>
    <property type="match status" value="1"/>
</dbReference>
<dbReference type="InterPro" id="IPR036249">
    <property type="entry name" value="Thioredoxin-like_sf"/>
</dbReference>
<evidence type="ECO:0000256" key="1">
    <source>
        <dbReference type="ARBA" id="ARBA00007764"/>
    </source>
</evidence>
<dbReference type="InterPro" id="IPR051033">
    <property type="entry name" value="SH3BGR"/>
</dbReference>
<proteinExistence type="inferred from homology"/>
<dbReference type="AlphaFoldDB" id="A0A158Q6A9"/>
<name>A0A158Q6A9_DRAME</name>
<evidence type="ECO:0000313" key="2">
    <source>
        <dbReference type="Proteomes" id="UP000038040"/>
    </source>
</evidence>
<dbReference type="Gene3D" id="3.40.30.10">
    <property type="entry name" value="Glutaredoxin"/>
    <property type="match status" value="1"/>
</dbReference>
<dbReference type="PROSITE" id="PS51354">
    <property type="entry name" value="GLUTAREDOXIN_2"/>
    <property type="match status" value="1"/>
</dbReference>
<sequence length="104" mass="11975">LMTLTVYIASITGNTEIRKQVQRTLMILDGLGVPFKTIDITLRGNEEHRKFMRENANNERCDGVPLPPQFFLDDKYLGNYLDFEEAVEDNLLPEFLQLVPPVSF</sequence>
<comment type="similarity">
    <text evidence="1">Belongs to the SH3BGR family.</text>
</comment>
<dbReference type="Pfam" id="PF04908">
    <property type="entry name" value="SH3BGR"/>
    <property type="match status" value="1"/>
</dbReference>
<evidence type="ECO:0000313" key="3">
    <source>
        <dbReference type="WBParaSite" id="DME_0000958501-mRNA-1"/>
    </source>
</evidence>
<dbReference type="CDD" id="cd03030">
    <property type="entry name" value="GRX_SH3BGR"/>
    <property type="match status" value="1"/>
</dbReference>
<dbReference type="SUPFAM" id="SSF52833">
    <property type="entry name" value="Thioredoxin-like"/>
    <property type="match status" value="1"/>
</dbReference>